<feature type="transmembrane region" description="Helical" evidence="7">
    <location>
        <begin position="371"/>
        <end position="391"/>
    </location>
</feature>
<dbReference type="PANTHER" id="PTHR30489">
    <property type="entry name" value="LIPOPROTEIN-RELEASING SYSTEM TRANSMEMBRANE PROTEIN LOLE"/>
    <property type="match status" value="1"/>
</dbReference>
<gene>
    <name evidence="10" type="ORF">Tfer_1699</name>
</gene>
<dbReference type="Pfam" id="PF12704">
    <property type="entry name" value="MacB_PCD"/>
    <property type="match status" value="2"/>
</dbReference>
<dbReference type="AlphaFoldDB" id="A0A0L6W2S5"/>
<feature type="transmembrane region" description="Helical" evidence="7">
    <location>
        <begin position="848"/>
        <end position="872"/>
    </location>
</feature>
<feature type="domain" description="ABC3 transporter permease C-terminal" evidence="8">
    <location>
        <begin position="294"/>
        <end position="394"/>
    </location>
</feature>
<evidence type="ECO:0000313" key="11">
    <source>
        <dbReference type="Proteomes" id="UP000037175"/>
    </source>
</evidence>
<comment type="similarity">
    <text evidence="2">Belongs to the ABC-4 integral membrane protein family. LolC/E subfamily.</text>
</comment>
<comment type="caution">
    <text evidence="10">The sequence shown here is derived from an EMBL/GenBank/DDBJ whole genome shotgun (WGS) entry which is preliminary data.</text>
</comment>
<dbReference type="InterPro" id="IPR025857">
    <property type="entry name" value="MacB_PCD"/>
</dbReference>
<dbReference type="GO" id="GO:0044874">
    <property type="term" value="P:lipoprotein localization to outer membrane"/>
    <property type="evidence" value="ECO:0007669"/>
    <property type="project" value="TreeGrafter"/>
</dbReference>
<dbReference type="Proteomes" id="UP000037175">
    <property type="component" value="Unassembled WGS sequence"/>
</dbReference>
<evidence type="ECO:0000256" key="5">
    <source>
        <dbReference type="ARBA" id="ARBA00022989"/>
    </source>
</evidence>
<feature type="domain" description="MacB-like periplasmic core" evidence="9">
    <location>
        <begin position="23"/>
        <end position="204"/>
    </location>
</feature>
<feature type="transmembrane region" description="Helical" evidence="7">
    <location>
        <begin position="420"/>
        <end position="438"/>
    </location>
</feature>
<dbReference type="Pfam" id="PF02687">
    <property type="entry name" value="FtsX"/>
    <property type="match status" value="2"/>
</dbReference>
<sequence length="887" mass="95190">MLKVLLWLKGSIFKRGGRHLGVALGVAITVSLLASMGAFISSSARSMTSRAIANIPVDWQILLRPGSNKTAVKTEIGKAIKITSIEEVGYADAAGFVAQTGASIQTTGPGKVLGISPEYWKRFPAQIRHLLGKNTGVLAAQQTAANLHVTIGDKVSVERVGLAPVELTIDGIIDLPNADSLFQAIGMPAGVAPQAPPDNVLLVPDQLWHKLFDPQMQIRPDSVRSQLHVKIAHDHLPGDPTSAYLSAQRLANNVEARIAGNGIIGDNLASRLDGVREDALYARVLFLFLGLPGTILAVILTLAVTASGKHRRRREQALLRTRGASRMQIFALAGVEAILVALVGTLLGFILTYVNAKYIAAFDLRMDSSMLIWILLATLAGILLTVLAVLYPAWNEISCSTVAAARAVIGKKRKPLWQRTFVDVILLILAMATFWRTTSSSYQLVLAPEGVAQTSVDYQAFIAPLCLWIGGALLFIRLWSFGIERGKKALAKTIRPIAHGLSTVVASSLSKQRFLITNGIVIVALAFSFAVSTAIFNTTYNAQSHVDAELTNGADITVTGSTSEPPSSKLSNLKLIPSIIAIQPMQHRFAYVGNDLQDIFGIDPLHISDATNISDAYFKGGNAKAMLSALANRPDGVLVSEETVTDFQLKPGDKLILRLQNARDHQYHAVPFHFIGVAREFPTAPKDSFLVANASYIAQQTGSSAAETILIRTRTDPKSLLPQVRSVVNSLPGVRVTDIGSTQSIISSSLTAVDLRGLTRLELIYALLLILGATGLVLALGLVERKRTFSILAALGANRKQLGSFLWSEGLLILVGGVLTGLTLGFIIAEVLVKVLTGVFDPPPQFLFIPWSYLTLILAAGSFAVIVAVFAAQAISQKQVVKALRQN</sequence>
<dbReference type="InterPro" id="IPR003838">
    <property type="entry name" value="ABC3_permease_C"/>
</dbReference>
<dbReference type="PANTHER" id="PTHR30489:SF0">
    <property type="entry name" value="LIPOPROTEIN-RELEASING SYSTEM TRANSMEMBRANE PROTEIN LOLE"/>
    <property type="match status" value="1"/>
</dbReference>
<keyword evidence="5 7" id="KW-1133">Transmembrane helix</keyword>
<feature type="transmembrane region" description="Helical" evidence="7">
    <location>
        <begin position="515"/>
        <end position="536"/>
    </location>
</feature>
<feature type="transmembrane region" description="Helical" evidence="7">
    <location>
        <begin position="280"/>
        <end position="308"/>
    </location>
</feature>
<dbReference type="EMBL" id="LGTE01000010">
    <property type="protein sequence ID" value="KNZ69678.1"/>
    <property type="molecule type" value="Genomic_DNA"/>
</dbReference>
<comment type="subcellular location">
    <subcellularLocation>
        <location evidence="1">Cell membrane</location>
        <topology evidence="1">Multi-pass membrane protein</topology>
    </subcellularLocation>
</comment>
<keyword evidence="6 7" id="KW-0472">Membrane</keyword>
<evidence type="ECO:0000313" key="10">
    <source>
        <dbReference type="EMBL" id="KNZ69678.1"/>
    </source>
</evidence>
<keyword evidence="11" id="KW-1185">Reference proteome</keyword>
<proteinExistence type="inferred from homology"/>
<evidence type="ECO:0000256" key="1">
    <source>
        <dbReference type="ARBA" id="ARBA00004651"/>
    </source>
</evidence>
<evidence type="ECO:0000256" key="4">
    <source>
        <dbReference type="ARBA" id="ARBA00022692"/>
    </source>
</evidence>
<evidence type="ECO:0000259" key="9">
    <source>
        <dbReference type="Pfam" id="PF12704"/>
    </source>
</evidence>
<feature type="transmembrane region" description="Helical" evidence="7">
    <location>
        <begin position="20"/>
        <end position="40"/>
    </location>
</feature>
<dbReference type="GO" id="GO:0098797">
    <property type="term" value="C:plasma membrane protein complex"/>
    <property type="evidence" value="ECO:0007669"/>
    <property type="project" value="TreeGrafter"/>
</dbReference>
<evidence type="ECO:0000256" key="7">
    <source>
        <dbReference type="SAM" id="Phobius"/>
    </source>
</evidence>
<evidence type="ECO:0000256" key="6">
    <source>
        <dbReference type="ARBA" id="ARBA00023136"/>
    </source>
</evidence>
<evidence type="ECO:0000256" key="3">
    <source>
        <dbReference type="ARBA" id="ARBA00022475"/>
    </source>
</evidence>
<feature type="transmembrane region" description="Helical" evidence="7">
    <location>
        <begin position="458"/>
        <end position="479"/>
    </location>
</feature>
<keyword evidence="4 7" id="KW-0812">Transmembrane</keyword>
<protein>
    <submittedName>
        <fullName evidence="10">FtsX-like permease family protein</fullName>
    </submittedName>
</protein>
<feature type="domain" description="MacB-like periplasmic core" evidence="9">
    <location>
        <begin position="520"/>
        <end position="714"/>
    </location>
</feature>
<reference evidence="11" key="1">
    <citation type="submission" date="2015-07" db="EMBL/GenBank/DDBJ databases">
        <title>Complete Genome of Thermincola ferriacetica strain Z-0001T.</title>
        <authorList>
            <person name="Lusk B."/>
            <person name="Badalamenti J.P."/>
            <person name="Parameswaran P."/>
            <person name="Bond D.R."/>
            <person name="Torres C.I."/>
        </authorList>
    </citation>
    <scope>NUCLEOTIDE SEQUENCE [LARGE SCALE GENOMIC DNA]</scope>
    <source>
        <strain evidence="11">Z-0001</strain>
    </source>
</reference>
<dbReference type="PATRIC" id="fig|281456.6.peg.1815"/>
<feature type="domain" description="ABC3 transporter permease C-terminal" evidence="8">
    <location>
        <begin position="765"/>
        <end position="879"/>
    </location>
</feature>
<feature type="transmembrane region" description="Helical" evidence="7">
    <location>
        <begin position="329"/>
        <end position="351"/>
    </location>
</feature>
<organism evidence="10 11">
    <name type="scientific">Thermincola ferriacetica</name>
    <dbReference type="NCBI Taxonomy" id="281456"/>
    <lineage>
        <taxon>Bacteria</taxon>
        <taxon>Bacillati</taxon>
        <taxon>Bacillota</taxon>
        <taxon>Clostridia</taxon>
        <taxon>Eubacteriales</taxon>
        <taxon>Thermincolaceae</taxon>
        <taxon>Thermincola</taxon>
    </lineage>
</organism>
<name>A0A0L6W2S5_9FIRM</name>
<dbReference type="InterPro" id="IPR051447">
    <property type="entry name" value="Lipoprotein-release_system"/>
</dbReference>
<evidence type="ECO:0000259" key="8">
    <source>
        <dbReference type="Pfam" id="PF02687"/>
    </source>
</evidence>
<feature type="transmembrane region" description="Helical" evidence="7">
    <location>
        <begin position="763"/>
        <end position="783"/>
    </location>
</feature>
<accession>A0A0L6W2S5</accession>
<evidence type="ECO:0000256" key="2">
    <source>
        <dbReference type="ARBA" id="ARBA00005236"/>
    </source>
</evidence>
<keyword evidence="3" id="KW-1003">Cell membrane</keyword>
<feature type="transmembrane region" description="Helical" evidence="7">
    <location>
        <begin position="804"/>
        <end position="828"/>
    </location>
</feature>